<proteinExistence type="predicted"/>
<dbReference type="Proteomes" id="UP000035740">
    <property type="component" value="Unassembled WGS sequence"/>
</dbReference>
<dbReference type="EMBL" id="KQ103244">
    <property type="protein sequence ID" value="KMS93389.1"/>
    <property type="molecule type" value="Genomic_DNA"/>
</dbReference>
<keyword evidence="2" id="KW-1185">Reference proteome</keyword>
<reference evidence="1 2" key="1">
    <citation type="journal article" date="2014" name="Nature">
        <title>The genome of the recently domesticated crop plant sugar beet (Beta vulgaris).</title>
        <authorList>
            <person name="Dohm J.C."/>
            <person name="Minoche A.E."/>
            <person name="Holtgrawe D."/>
            <person name="Capella-Gutierrez S."/>
            <person name="Zakrzewski F."/>
            <person name="Tafer H."/>
            <person name="Rupp O."/>
            <person name="Sorensen T.R."/>
            <person name="Stracke R."/>
            <person name="Reinhardt R."/>
            <person name="Goesmann A."/>
            <person name="Kraft T."/>
            <person name="Schulz B."/>
            <person name="Stadler P.F."/>
            <person name="Schmidt T."/>
            <person name="Gabaldon T."/>
            <person name="Lehrach H."/>
            <person name="Weisshaar B."/>
            <person name="Himmelbauer H."/>
        </authorList>
    </citation>
    <scope>NUCLEOTIDE SEQUENCE [LARGE SCALE GENOMIC DNA]</scope>
    <source>
        <tissue evidence="1">Taproot</tissue>
    </source>
</reference>
<dbReference type="SUPFAM" id="SSF50729">
    <property type="entry name" value="PH domain-like"/>
    <property type="match status" value="1"/>
</dbReference>
<gene>
    <name evidence="1" type="ORF">BVRB_031970</name>
</gene>
<evidence type="ECO:0000313" key="2">
    <source>
        <dbReference type="Proteomes" id="UP000035740"/>
    </source>
</evidence>
<feature type="non-terminal residue" evidence="1">
    <location>
        <position position="1"/>
    </location>
</feature>
<name>A0A0J8AX12_BETVV</name>
<dbReference type="Gene3D" id="2.30.29.30">
    <property type="entry name" value="Pleckstrin-homology domain (PH domain)/Phosphotyrosine-binding domain (PTB)"/>
    <property type="match status" value="1"/>
</dbReference>
<organism evidence="1 2">
    <name type="scientific">Beta vulgaris subsp. vulgaris</name>
    <name type="common">Beet</name>
    <dbReference type="NCBI Taxonomy" id="3555"/>
    <lineage>
        <taxon>Eukaryota</taxon>
        <taxon>Viridiplantae</taxon>
        <taxon>Streptophyta</taxon>
        <taxon>Embryophyta</taxon>
        <taxon>Tracheophyta</taxon>
        <taxon>Spermatophyta</taxon>
        <taxon>Magnoliopsida</taxon>
        <taxon>eudicotyledons</taxon>
        <taxon>Gunneridae</taxon>
        <taxon>Pentapetalae</taxon>
        <taxon>Caryophyllales</taxon>
        <taxon>Chenopodiaceae</taxon>
        <taxon>Betoideae</taxon>
        <taxon>Beta</taxon>
    </lineage>
</organism>
<evidence type="ECO:0000313" key="1">
    <source>
        <dbReference type="EMBL" id="KMS93389.1"/>
    </source>
</evidence>
<dbReference type="Gramene" id="KMS93389">
    <property type="protein sequence ID" value="KMS93389"/>
    <property type="gene ID" value="BVRB_031970"/>
</dbReference>
<dbReference type="InterPro" id="IPR011993">
    <property type="entry name" value="PH-like_dom_sf"/>
</dbReference>
<sequence>DINAISSATSPLEKLQWEEFAGHINLVSASRVLIRTGDCRLLLENTSAFWTRNARSTPAAVVILCNDAAVFATRTSGAGLRQHSVIALRGARVSDMNDDGDYRNLVKFQGCNSSVIICCDKPSDKSMWLDQFQEAIVNAENSYEHENPDDLQVTISVDLLDT</sequence>
<dbReference type="AlphaFoldDB" id="A0A0J8AX12"/>
<evidence type="ECO:0008006" key="3">
    <source>
        <dbReference type="Google" id="ProtNLM"/>
    </source>
</evidence>
<accession>A0A0J8AX12</accession>
<protein>
    <recommendedName>
        <fullName evidence="3">PH domain-containing protein</fullName>
    </recommendedName>
</protein>